<accession>A0A084WHT9</accession>
<name>A0A084WHT9_ANOSI</name>
<dbReference type="VEuPathDB" id="VectorBase:ASIC017799"/>
<protein>
    <submittedName>
        <fullName evidence="1 2">Paired box protein</fullName>
    </submittedName>
</protein>
<evidence type="ECO:0000313" key="1">
    <source>
        <dbReference type="EMBL" id="KFB49783.1"/>
    </source>
</evidence>
<dbReference type="EMBL" id="KE525347">
    <property type="protein sequence ID" value="KFB49783.1"/>
    <property type="molecule type" value="Genomic_DNA"/>
</dbReference>
<proteinExistence type="predicted"/>
<reference evidence="2" key="2">
    <citation type="submission" date="2020-05" db="UniProtKB">
        <authorList>
            <consortium name="EnsemblMetazoa"/>
        </authorList>
    </citation>
    <scope>IDENTIFICATION</scope>
</reference>
<evidence type="ECO:0000313" key="2">
    <source>
        <dbReference type="EnsemblMetazoa" id="ASIC017799-PA"/>
    </source>
</evidence>
<dbReference type="AlphaFoldDB" id="A0A084WHT9"/>
<sequence>MGCQQNYSTFVCLPKQVWRGSLSPKWEDCGERGKLTDDLNGTSLHNGPSHHHLVNQKTANHLSMNHNLQNHHHHAVAALSSPFSSLLGAAAGGGAAGYLLDPLGGLNKTTAANHLF</sequence>
<dbReference type="STRING" id="74873.A0A084WHT9"/>
<dbReference type="Proteomes" id="UP000030765">
    <property type="component" value="Unassembled WGS sequence"/>
</dbReference>
<dbReference type="EMBL" id="ATLV01023888">
    <property type="status" value="NOT_ANNOTATED_CDS"/>
    <property type="molecule type" value="Genomic_DNA"/>
</dbReference>
<evidence type="ECO:0000313" key="3">
    <source>
        <dbReference type="Proteomes" id="UP000030765"/>
    </source>
</evidence>
<reference evidence="1 3" key="1">
    <citation type="journal article" date="2014" name="BMC Genomics">
        <title>Genome sequence of Anopheles sinensis provides insight into genetics basis of mosquito competence for malaria parasites.</title>
        <authorList>
            <person name="Zhou D."/>
            <person name="Zhang D."/>
            <person name="Ding G."/>
            <person name="Shi L."/>
            <person name="Hou Q."/>
            <person name="Ye Y."/>
            <person name="Xu Y."/>
            <person name="Zhou H."/>
            <person name="Xiong C."/>
            <person name="Li S."/>
            <person name="Yu J."/>
            <person name="Hong S."/>
            <person name="Yu X."/>
            <person name="Zou P."/>
            <person name="Chen C."/>
            <person name="Chang X."/>
            <person name="Wang W."/>
            <person name="Lv Y."/>
            <person name="Sun Y."/>
            <person name="Ma L."/>
            <person name="Shen B."/>
            <person name="Zhu C."/>
        </authorList>
    </citation>
    <scope>NUCLEOTIDE SEQUENCE [LARGE SCALE GENOMIC DNA]</scope>
</reference>
<gene>
    <name evidence="1" type="ORF">ZHAS_00017799</name>
</gene>
<keyword evidence="3" id="KW-1185">Reference proteome</keyword>
<organism evidence="1">
    <name type="scientific">Anopheles sinensis</name>
    <name type="common">Mosquito</name>
    <dbReference type="NCBI Taxonomy" id="74873"/>
    <lineage>
        <taxon>Eukaryota</taxon>
        <taxon>Metazoa</taxon>
        <taxon>Ecdysozoa</taxon>
        <taxon>Arthropoda</taxon>
        <taxon>Hexapoda</taxon>
        <taxon>Insecta</taxon>
        <taxon>Pterygota</taxon>
        <taxon>Neoptera</taxon>
        <taxon>Endopterygota</taxon>
        <taxon>Diptera</taxon>
        <taxon>Nematocera</taxon>
        <taxon>Culicoidea</taxon>
        <taxon>Culicidae</taxon>
        <taxon>Anophelinae</taxon>
        <taxon>Anopheles</taxon>
    </lineage>
</organism>
<dbReference type="EnsemblMetazoa" id="ASIC017799-RA">
    <property type="protein sequence ID" value="ASIC017799-PA"/>
    <property type="gene ID" value="ASIC017799"/>
</dbReference>